<dbReference type="SUPFAM" id="SSF81383">
    <property type="entry name" value="F-box domain"/>
    <property type="match status" value="1"/>
</dbReference>
<evidence type="ECO:0000313" key="3">
    <source>
        <dbReference type="Proteomes" id="UP001448207"/>
    </source>
</evidence>
<dbReference type="SUPFAM" id="SSF52047">
    <property type="entry name" value="RNI-like"/>
    <property type="match status" value="1"/>
</dbReference>
<feature type="signal peptide" evidence="1">
    <location>
        <begin position="1"/>
        <end position="19"/>
    </location>
</feature>
<sequence>MSASKLSLEIILLVGSFLSKEDRLACTTVCKSWAEGFTKSLWSVILPTTDEAFKSLCNVLSSKEGQNKDYSYVKELVFPADLKPTIKEVELLQKHFKNLQTIILGCDFEGDNCFNKRIDWKPWSKIKSLTINERYRESSEKMSDLLDVLSLMTDLEDFNLLRPDMYPVSLQDVDAIPDRLPNLKTIMLSCNLAQLHAKDIPYLEKVQRGREVIEICVCVTLIDFRWMYYFLRKYKKFGDFNISFPDDIKRKRLHNDEIIHMIKDAKDEVSKDTTYLVVYERTDGPRLNKLLMESLRKAGVTYSHIAYVTPNEVATYTNGLQLSDFFKNVPKDIKEIRVGLTEMENFVLFSEEMCVFPLLESLEIGTAVCECPDQLLRTCPKLKELDIILPSGCTIDLGLSRSQFPLESLTVNAEFISAENLDFFNKRCGKLTKLDLSGVDLVPYPLSDDGSSVVNISRLHLKSLDLSVKEIFLPLSSIKTYEENCVKLHLICVVSMNGYKAGPVKRNGKSESVLSNDVVTRKWYHMYHSDRQPDSMFYYATYNMRKLKEDEVEFVENYYRNFSKEDIELEGAGDAATLTEDEYFEKENWKDSLERGFLEFRCASVDKFGFANTIQVFIKKN</sequence>
<evidence type="ECO:0000256" key="1">
    <source>
        <dbReference type="SAM" id="SignalP"/>
    </source>
</evidence>
<accession>A0ABR3AP13</accession>
<proteinExistence type="predicted"/>
<dbReference type="Proteomes" id="UP001448207">
    <property type="component" value="Unassembled WGS sequence"/>
</dbReference>
<gene>
    <name evidence="2" type="ORF">J3Q64DRAFT_1767209</name>
</gene>
<dbReference type="InterPro" id="IPR032675">
    <property type="entry name" value="LRR_dom_sf"/>
</dbReference>
<comment type="caution">
    <text evidence="2">The sequence shown here is derived from an EMBL/GenBank/DDBJ whole genome shotgun (WGS) entry which is preliminary data.</text>
</comment>
<evidence type="ECO:0000313" key="2">
    <source>
        <dbReference type="EMBL" id="KAL0077992.1"/>
    </source>
</evidence>
<keyword evidence="3" id="KW-1185">Reference proteome</keyword>
<dbReference type="Gene3D" id="3.80.10.10">
    <property type="entry name" value="Ribonuclease Inhibitor"/>
    <property type="match status" value="1"/>
</dbReference>
<keyword evidence="1" id="KW-0732">Signal</keyword>
<name>A0ABR3AP13_PHYBL</name>
<reference evidence="2 3" key="1">
    <citation type="submission" date="2024-04" db="EMBL/GenBank/DDBJ databases">
        <title>Symmetric and asymmetric DNA N6-adenine methylation regulates different biological responses in Mucorales.</title>
        <authorList>
            <consortium name="Lawrence Berkeley National Laboratory"/>
            <person name="Lax C."/>
            <person name="Mondo S.J."/>
            <person name="Osorio-Concepcion M."/>
            <person name="Muszewska A."/>
            <person name="Corrochano-Luque M."/>
            <person name="Gutierrez G."/>
            <person name="Riley R."/>
            <person name="Lipzen A."/>
            <person name="Guo J."/>
            <person name="Hundley H."/>
            <person name="Amirebrahimi M."/>
            <person name="Ng V."/>
            <person name="Lorenzo-Gutierrez D."/>
            <person name="Binder U."/>
            <person name="Yang J."/>
            <person name="Song Y."/>
            <person name="Canovas D."/>
            <person name="Navarro E."/>
            <person name="Freitag M."/>
            <person name="Gabaldon T."/>
            <person name="Grigoriev I.V."/>
            <person name="Corrochano L.M."/>
            <person name="Nicolas F.E."/>
            <person name="Garre V."/>
        </authorList>
    </citation>
    <scope>NUCLEOTIDE SEQUENCE [LARGE SCALE GENOMIC DNA]</scope>
    <source>
        <strain evidence="2 3">L51</strain>
    </source>
</reference>
<feature type="chain" id="PRO_5045831009" description="F-box domain-containing protein" evidence="1">
    <location>
        <begin position="20"/>
        <end position="621"/>
    </location>
</feature>
<protein>
    <recommendedName>
        <fullName evidence="4">F-box domain-containing protein</fullName>
    </recommendedName>
</protein>
<evidence type="ECO:0008006" key="4">
    <source>
        <dbReference type="Google" id="ProtNLM"/>
    </source>
</evidence>
<dbReference type="InterPro" id="IPR036047">
    <property type="entry name" value="F-box-like_dom_sf"/>
</dbReference>
<dbReference type="EMBL" id="JBCLYO010000026">
    <property type="protein sequence ID" value="KAL0077992.1"/>
    <property type="molecule type" value="Genomic_DNA"/>
</dbReference>
<organism evidence="2 3">
    <name type="scientific">Phycomyces blakesleeanus</name>
    <dbReference type="NCBI Taxonomy" id="4837"/>
    <lineage>
        <taxon>Eukaryota</taxon>
        <taxon>Fungi</taxon>
        <taxon>Fungi incertae sedis</taxon>
        <taxon>Mucoromycota</taxon>
        <taxon>Mucoromycotina</taxon>
        <taxon>Mucoromycetes</taxon>
        <taxon>Mucorales</taxon>
        <taxon>Phycomycetaceae</taxon>
        <taxon>Phycomyces</taxon>
    </lineage>
</organism>